<keyword evidence="6" id="KW-0328">Glycosyltransferase</keyword>
<dbReference type="Proteomes" id="UP000002318">
    <property type="component" value="Chromosome"/>
</dbReference>
<evidence type="ECO:0000256" key="1">
    <source>
        <dbReference type="ARBA" id="ARBA00001210"/>
    </source>
</evidence>
<dbReference type="OrthoDB" id="114886at2"/>
<dbReference type="AlphaFoldDB" id="E1R6Z6"/>
<evidence type="ECO:0000256" key="3">
    <source>
        <dbReference type="ARBA" id="ARBA00022741"/>
    </source>
</evidence>
<sequence>MRQAETLAPVASKSHIISYIGYSAHAALIEEVSTTPKPGLVDQHNSGSHSDMDYACFVRSANALSPYFTEMVSIGYHWCRNLEDLFLAIRPIGMEAEKAMLSVTNSVNTHRGAIFSLGLMCAASAYVHAQWRHFDIARIFSTCIDMTQHILQSELLELETMRPRTHGENVYRKDGSKGVRGEAMTGFPSVRDVALPLMVSYMAGGYQQNLCNVQVLLHLMTVVDDSNVLARHDRNTLESIHAMAKDILEIGGCFTQAGMESVQSLDAYCIARHISCGGCADLLALTIFLAKLLLYDEP</sequence>
<dbReference type="GO" id="GO:0046917">
    <property type="term" value="F:triphosphoribosyl-dephospho-CoA synthase activity"/>
    <property type="evidence" value="ECO:0007669"/>
    <property type="project" value="UniProtKB-UniRule"/>
</dbReference>
<dbReference type="InterPro" id="IPR002736">
    <property type="entry name" value="CitG"/>
</dbReference>
<dbReference type="EMBL" id="CP002116">
    <property type="protein sequence ID" value="ADK81323.1"/>
    <property type="molecule type" value="Genomic_DNA"/>
</dbReference>
<dbReference type="GO" id="GO:0016757">
    <property type="term" value="F:glycosyltransferase activity"/>
    <property type="evidence" value="ECO:0007669"/>
    <property type="project" value="UniProtKB-KW"/>
</dbReference>
<organism evidence="6 7">
    <name type="scientific">Sediminispirochaeta smaragdinae (strain DSM 11293 / JCM 15392 / SEBR 4228)</name>
    <name type="common">Spirochaeta smaragdinae</name>
    <dbReference type="NCBI Taxonomy" id="573413"/>
    <lineage>
        <taxon>Bacteria</taxon>
        <taxon>Pseudomonadati</taxon>
        <taxon>Spirochaetota</taxon>
        <taxon>Spirochaetia</taxon>
        <taxon>Spirochaetales</taxon>
        <taxon>Spirochaetaceae</taxon>
        <taxon>Sediminispirochaeta</taxon>
    </lineage>
</organism>
<dbReference type="EC" id="2.4.2.52" evidence="5"/>
<dbReference type="HAMAP" id="MF_00397">
    <property type="entry name" value="CitG"/>
    <property type="match status" value="1"/>
</dbReference>
<name>E1R6Z6_SEDSS</name>
<keyword evidence="4 5" id="KW-0067">ATP-binding</keyword>
<evidence type="ECO:0000313" key="6">
    <source>
        <dbReference type="EMBL" id="ADK81323.1"/>
    </source>
</evidence>
<dbReference type="GO" id="GO:0051191">
    <property type="term" value="P:prosthetic group biosynthetic process"/>
    <property type="evidence" value="ECO:0007669"/>
    <property type="project" value="TreeGrafter"/>
</dbReference>
<evidence type="ECO:0000256" key="2">
    <source>
        <dbReference type="ARBA" id="ARBA00022679"/>
    </source>
</evidence>
<comment type="catalytic activity">
    <reaction evidence="1 5">
        <text>3'-dephospho-CoA + ATP = 2'-(5''-triphospho-alpha-D-ribosyl)-3'-dephospho-CoA + adenine</text>
        <dbReference type="Rhea" id="RHEA:15117"/>
        <dbReference type="ChEBI" id="CHEBI:16708"/>
        <dbReference type="ChEBI" id="CHEBI:30616"/>
        <dbReference type="ChEBI" id="CHEBI:57328"/>
        <dbReference type="ChEBI" id="CHEBI:61378"/>
        <dbReference type="EC" id="2.4.2.52"/>
    </reaction>
</comment>
<keyword evidence="2 5" id="KW-0808">Transferase</keyword>
<dbReference type="InterPro" id="IPR017551">
    <property type="entry name" value="TriPribosyl-deP-CoA_syn_CitG"/>
</dbReference>
<evidence type="ECO:0000256" key="5">
    <source>
        <dbReference type="HAMAP-Rule" id="MF_00397"/>
    </source>
</evidence>
<dbReference type="PANTHER" id="PTHR30201">
    <property type="entry name" value="TRIPHOSPHORIBOSYL-DEPHOSPHO-COA SYNTHASE"/>
    <property type="match status" value="1"/>
</dbReference>
<reference evidence="6 7" key="1">
    <citation type="journal article" date="2010" name="Stand. Genomic Sci.">
        <title>Complete genome sequence of Spirochaeta smaragdinae type strain (SEBR 4228).</title>
        <authorList>
            <person name="Mavromatis K."/>
            <person name="Yasawong M."/>
            <person name="Chertkov O."/>
            <person name="Lapidus A."/>
            <person name="Lucas S."/>
            <person name="Nolan M."/>
            <person name="Del Rio T.G."/>
            <person name="Tice H."/>
            <person name="Cheng J.F."/>
            <person name="Pitluck S."/>
            <person name="Liolios K."/>
            <person name="Ivanova N."/>
            <person name="Tapia R."/>
            <person name="Han C."/>
            <person name="Bruce D."/>
            <person name="Goodwin L."/>
            <person name="Pati A."/>
            <person name="Chen A."/>
            <person name="Palaniappan K."/>
            <person name="Land M."/>
            <person name="Hauser L."/>
            <person name="Chang Y.J."/>
            <person name="Jeffries C.D."/>
            <person name="Detter J.C."/>
            <person name="Rohde M."/>
            <person name="Brambilla E."/>
            <person name="Spring S."/>
            <person name="Goker M."/>
            <person name="Sikorski J."/>
            <person name="Woyke T."/>
            <person name="Bristow J."/>
            <person name="Eisen J.A."/>
            <person name="Markowitz V."/>
            <person name="Hugenholtz P."/>
            <person name="Klenk H.P."/>
            <person name="Kyrpides N.C."/>
        </authorList>
    </citation>
    <scope>NUCLEOTIDE SEQUENCE [LARGE SCALE GENOMIC DNA]</scope>
    <source>
        <strain evidence="7">DSM 11293 / JCM 15392 / SEBR 4228</strain>
    </source>
</reference>
<dbReference type="STRING" id="573413.Spirs_2207"/>
<dbReference type="Pfam" id="PF01874">
    <property type="entry name" value="CitG"/>
    <property type="match status" value="1"/>
</dbReference>
<dbReference type="Gene3D" id="1.10.4200.10">
    <property type="entry name" value="Triphosphoribosyl-dephospho-CoA protein"/>
    <property type="match status" value="1"/>
</dbReference>
<keyword evidence="3 5" id="KW-0547">Nucleotide-binding</keyword>
<evidence type="ECO:0000256" key="4">
    <source>
        <dbReference type="ARBA" id="ARBA00022840"/>
    </source>
</evidence>
<proteinExistence type="inferred from homology"/>
<protein>
    <recommendedName>
        <fullName evidence="5">Probable 2-(5''-triphosphoribosyl)-3'-dephosphocoenzyme-A synthase</fullName>
        <shortName evidence="5">2-(5''-triphosphoribosyl)-3'-dephospho-CoA synthase</shortName>
        <ecNumber evidence="5">2.4.2.52</ecNumber>
    </recommendedName>
</protein>
<dbReference type="GO" id="GO:0005524">
    <property type="term" value="F:ATP binding"/>
    <property type="evidence" value="ECO:0007669"/>
    <property type="project" value="UniProtKB-KW"/>
</dbReference>
<comment type="similarity">
    <text evidence="5">Belongs to the CitG/MdcB family.</text>
</comment>
<gene>
    <name evidence="5" type="primary">citG</name>
    <name evidence="6" type="ordered locus">Spirs_2207</name>
</gene>
<dbReference type="RefSeq" id="WP_013254786.1">
    <property type="nucleotide sequence ID" value="NC_014364.1"/>
</dbReference>
<dbReference type="PANTHER" id="PTHR30201:SF2">
    <property type="entry name" value="2-(5''-TRIPHOSPHORIBOSYL)-3'-DEPHOSPHOCOENZYME-A SYNTHASE"/>
    <property type="match status" value="1"/>
</dbReference>
<dbReference type="HOGENOM" id="CLU_056179_1_0_12"/>
<dbReference type="eggNOG" id="COG1767">
    <property type="taxonomic scope" value="Bacteria"/>
</dbReference>
<accession>E1R6Z6</accession>
<dbReference type="KEGG" id="ssm:Spirs_2207"/>
<dbReference type="NCBIfam" id="TIGR03125">
    <property type="entry name" value="citrate_citG"/>
    <property type="match status" value="1"/>
</dbReference>
<evidence type="ECO:0000313" key="7">
    <source>
        <dbReference type="Proteomes" id="UP000002318"/>
    </source>
</evidence>
<keyword evidence="7" id="KW-1185">Reference proteome</keyword>